<evidence type="ECO:0000256" key="9">
    <source>
        <dbReference type="ARBA" id="ARBA00080893"/>
    </source>
</evidence>
<evidence type="ECO:0000256" key="7">
    <source>
        <dbReference type="ARBA" id="ARBA00065464"/>
    </source>
</evidence>
<keyword evidence="5" id="KW-0677">Repeat</keyword>
<evidence type="ECO:0000256" key="10">
    <source>
        <dbReference type="PROSITE-ProRule" id="PRU00076"/>
    </source>
</evidence>
<comment type="subcellular location">
    <subcellularLocation>
        <location evidence="1">Secreted</location>
    </subcellularLocation>
</comment>
<dbReference type="InterPro" id="IPR002035">
    <property type="entry name" value="VWF_A"/>
</dbReference>
<dbReference type="Pfam" id="PF00092">
    <property type="entry name" value="VWA"/>
    <property type="match status" value="3"/>
</dbReference>
<evidence type="ECO:0000256" key="1">
    <source>
        <dbReference type="ARBA" id="ARBA00004613"/>
    </source>
</evidence>
<keyword evidence="6" id="KW-1015">Disulfide bond</keyword>
<reference evidence="14 15" key="1">
    <citation type="submission" date="2019-09" db="EMBL/GenBank/DDBJ databases">
        <title>Bird 10,000 Genomes (B10K) Project - Family phase.</title>
        <authorList>
            <person name="Zhang G."/>
        </authorList>
    </citation>
    <scope>NUCLEOTIDE SEQUENCE [LARGE SCALE GENOMIC DNA]</scope>
    <source>
        <strain evidence="14">B10K-DU-007-40</strain>
        <tissue evidence="14">Mixed tissue sample</tissue>
    </source>
</reference>
<feature type="compositionally biased region" description="Basic residues" evidence="11">
    <location>
        <begin position="738"/>
        <end position="748"/>
    </location>
</feature>
<dbReference type="InterPro" id="IPR050525">
    <property type="entry name" value="ECM_Assembly_Org"/>
</dbReference>
<dbReference type="FunFam" id="2.10.25.10:FF:000336">
    <property type="entry name" value="von Willebrand factor A domain containing 2"/>
    <property type="match status" value="1"/>
</dbReference>
<proteinExistence type="predicted"/>
<evidence type="ECO:0000313" key="14">
    <source>
        <dbReference type="EMBL" id="NXJ76164.1"/>
    </source>
</evidence>
<dbReference type="InterPro" id="IPR013032">
    <property type="entry name" value="EGF-like_CS"/>
</dbReference>
<comment type="subunit">
    <text evidence="7">Forms monomers and multimers.</text>
</comment>
<dbReference type="Gene3D" id="3.40.50.410">
    <property type="entry name" value="von Willebrand factor, type A domain"/>
    <property type="match status" value="3"/>
</dbReference>
<dbReference type="AlphaFoldDB" id="A0A7L0DZM1"/>
<feature type="domain" description="EGF-like" evidence="12">
    <location>
        <begin position="253"/>
        <end position="290"/>
    </location>
</feature>
<dbReference type="SUPFAM" id="SSF57196">
    <property type="entry name" value="EGF/Laminin"/>
    <property type="match status" value="1"/>
</dbReference>
<dbReference type="CDD" id="cd00054">
    <property type="entry name" value="EGF_CA"/>
    <property type="match status" value="1"/>
</dbReference>
<dbReference type="PRINTS" id="PR00453">
    <property type="entry name" value="VWFADOMAIN"/>
</dbReference>
<dbReference type="GO" id="GO:0005604">
    <property type="term" value="C:basement membrane"/>
    <property type="evidence" value="ECO:0007669"/>
    <property type="project" value="TreeGrafter"/>
</dbReference>
<dbReference type="SMART" id="SM00327">
    <property type="entry name" value="VWA"/>
    <property type="match status" value="3"/>
</dbReference>
<evidence type="ECO:0000256" key="3">
    <source>
        <dbReference type="ARBA" id="ARBA00022536"/>
    </source>
</evidence>
<dbReference type="InterPro" id="IPR036465">
    <property type="entry name" value="vWFA_dom_sf"/>
</dbReference>
<gene>
    <name evidence="14" type="primary">Vwa2</name>
    <name evidence="14" type="ORF">TROMEL_R06367</name>
</gene>
<evidence type="ECO:0000256" key="11">
    <source>
        <dbReference type="SAM" id="MobiDB-lite"/>
    </source>
</evidence>
<dbReference type="PROSITE" id="PS50234">
    <property type="entry name" value="VWFA"/>
    <property type="match status" value="3"/>
</dbReference>
<feature type="domain" description="VWFA" evidence="13">
    <location>
        <begin position="9"/>
        <end position="180"/>
    </location>
</feature>
<organism evidence="14 15">
    <name type="scientific">Trogon melanurus</name>
    <name type="common">Black-tailed trogon</name>
    <dbReference type="NCBI Taxonomy" id="56311"/>
    <lineage>
        <taxon>Eukaryota</taxon>
        <taxon>Metazoa</taxon>
        <taxon>Chordata</taxon>
        <taxon>Craniata</taxon>
        <taxon>Vertebrata</taxon>
        <taxon>Euteleostomi</taxon>
        <taxon>Archelosauria</taxon>
        <taxon>Archosauria</taxon>
        <taxon>Dinosauria</taxon>
        <taxon>Saurischia</taxon>
        <taxon>Theropoda</taxon>
        <taxon>Coelurosauria</taxon>
        <taxon>Aves</taxon>
        <taxon>Neognathae</taxon>
        <taxon>Neoaves</taxon>
        <taxon>Telluraves</taxon>
        <taxon>Coraciimorphae</taxon>
        <taxon>Trogoniformes</taxon>
        <taxon>Trogonidae</taxon>
        <taxon>Trogon</taxon>
    </lineage>
</organism>
<dbReference type="GO" id="GO:0005615">
    <property type="term" value="C:extracellular space"/>
    <property type="evidence" value="ECO:0007669"/>
    <property type="project" value="TreeGrafter"/>
</dbReference>
<keyword evidence="15" id="KW-1185">Reference proteome</keyword>
<dbReference type="InterPro" id="IPR000742">
    <property type="entry name" value="EGF"/>
</dbReference>
<dbReference type="CDD" id="cd00053">
    <property type="entry name" value="EGF"/>
    <property type="match status" value="1"/>
</dbReference>
<dbReference type="SMART" id="SM00179">
    <property type="entry name" value="EGF_CA"/>
    <property type="match status" value="2"/>
</dbReference>
<evidence type="ECO:0000313" key="15">
    <source>
        <dbReference type="Proteomes" id="UP000550660"/>
    </source>
</evidence>
<dbReference type="Pfam" id="PF00008">
    <property type="entry name" value="EGF"/>
    <property type="match status" value="1"/>
</dbReference>
<dbReference type="Gene3D" id="2.10.25.10">
    <property type="entry name" value="Laminin"/>
    <property type="match status" value="2"/>
</dbReference>
<comment type="caution">
    <text evidence="14">The sequence shown here is derived from an EMBL/GenBank/DDBJ whole genome shotgun (WGS) entry which is preliminary data.</text>
</comment>
<dbReference type="Proteomes" id="UP000550660">
    <property type="component" value="Unassembled WGS sequence"/>
</dbReference>
<evidence type="ECO:0000259" key="12">
    <source>
        <dbReference type="PROSITE" id="PS50026"/>
    </source>
</evidence>
<evidence type="ECO:0000256" key="2">
    <source>
        <dbReference type="ARBA" id="ARBA00022525"/>
    </source>
</evidence>
<keyword evidence="4" id="KW-0732">Signal</keyword>
<dbReference type="FunFam" id="2.10.25.10:FF:000066">
    <property type="entry name" value="FAT atypical cadherin 4"/>
    <property type="match status" value="1"/>
</dbReference>
<dbReference type="Pfam" id="PF12661">
    <property type="entry name" value="hEGF"/>
    <property type="match status" value="1"/>
</dbReference>
<evidence type="ECO:0000256" key="4">
    <source>
        <dbReference type="ARBA" id="ARBA00022729"/>
    </source>
</evidence>
<dbReference type="FunFam" id="3.40.50.410:FF:000047">
    <property type="entry name" value="von Willebrand factor A domain containing 2"/>
    <property type="match status" value="1"/>
</dbReference>
<dbReference type="FunFam" id="3.40.50.410:FF:000058">
    <property type="entry name" value="von Willebrand factor A domain containing 2"/>
    <property type="match status" value="1"/>
</dbReference>
<evidence type="ECO:0000256" key="8">
    <source>
        <dbReference type="ARBA" id="ARBA00070370"/>
    </source>
</evidence>
<feature type="domain" description="EGF-like" evidence="12">
    <location>
        <begin position="673"/>
        <end position="708"/>
    </location>
</feature>
<name>A0A7L0DZM1_TROML</name>
<dbReference type="PROSITE" id="PS01186">
    <property type="entry name" value="EGF_2"/>
    <property type="match status" value="1"/>
</dbReference>
<evidence type="ECO:0000256" key="6">
    <source>
        <dbReference type="ARBA" id="ARBA00023157"/>
    </source>
</evidence>
<dbReference type="CDD" id="cd01450">
    <property type="entry name" value="vWFA_subfamily_ECM"/>
    <property type="match status" value="1"/>
</dbReference>
<dbReference type="PROSITE" id="PS50026">
    <property type="entry name" value="EGF_3"/>
    <property type="match status" value="2"/>
</dbReference>
<comment type="caution">
    <text evidence="10">Lacks conserved residue(s) required for the propagation of feature annotation.</text>
</comment>
<dbReference type="SUPFAM" id="SSF53300">
    <property type="entry name" value="vWA-like"/>
    <property type="match status" value="3"/>
</dbReference>
<dbReference type="OrthoDB" id="6132182at2759"/>
<keyword evidence="3 10" id="KW-0245">EGF-like domain</keyword>
<sequence>VMQCSASLDVLFLLDGSYSIGKGSFERSKHFAGKLCDALDIHPGRVRVGMIQFSSTPHLEFPLDSYLTKQEVKERIKRIVFRGGSTETGWALKYILRKGFPGGRNSSVPEVLIIISDGKSQGSTTMPAMQVKERHIVVFAVGIKFPRWEELHVLASEPTEQHVLFAGDANDAVNGLYSSLTSSVCSTTAPGCKVESHPCERRTLETVKELAGNYVCWKGSKQPNAVQASLCPFYRWKRVLIKHPSRCFRTVCPDPCDSQPCQNGGTCVPEGLDKYHCLCPVGYGGDIHCAPKLSLDCSVDLLFLMDSSAGVTLEGFLRYKAFLKRFLQAVMSQDSPMNVGVAQYDNDVRIPIEVGQHKDAFSLMKSIDALNFSGGGTLTGKALRYVAHRGFRSTPVFADVQDDLPRVVVLLTDSKSQDPVAEGAKYARDRDLFLIGVGSSFVRAELTKVTGNPKQTIVYSDPQDLFNRIPELQRRICSVDNLAGCQVQSLDLAFVLDASAGVGLESFLRLRSFVRSSCLHFSINRDVTQIALVIYGSKAHTVFSLDTHTSNSAVLQAIDQVPFLGGDLASAGSTLLHVYGDVMTVHRGARPGVNKVVVVLTNGEGMEDAAAPAQQLRHDGILVLVVAIGDTQRDTLLRVAGSPNYLIHLSSYEDLQYYQNLVIERICEEAKSPVNLCKPNPCMNQGICILGPGSYRCECHGWEGPHCESRVFRGDSPRSLVLPSRSHVQRSSRGLQRFSRHPWHTKRP</sequence>
<evidence type="ECO:0000256" key="5">
    <source>
        <dbReference type="ARBA" id="ARBA00022737"/>
    </source>
</evidence>
<dbReference type="FunFam" id="3.40.50.410:FF:000054">
    <property type="entry name" value="von Willebrand factor A domain containing 2"/>
    <property type="match status" value="1"/>
</dbReference>
<accession>A0A7L0DZM1</accession>
<dbReference type="GO" id="GO:0005509">
    <property type="term" value="F:calcium ion binding"/>
    <property type="evidence" value="ECO:0007669"/>
    <property type="project" value="InterPro"/>
</dbReference>
<dbReference type="InterPro" id="IPR001881">
    <property type="entry name" value="EGF-like_Ca-bd_dom"/>
</dbReference>
<feature type="region of interest" description="Disordered" evidence="11">
    <location>
        <begin position="723"/>
        <end position="748"/>
    </location>
</feature>
<dbReference type="PANTHER" id="PTHR24020">
    <property type="entry name" value="COLLAGEN ALPHA"/>
    <property type="match status" value="1"/>
</dbReference>
<evidence type="ECO:0000259" key="13">
    <source>
        <dbReference type="PROSITE" id="PS50234"/>
    </source>
</evidence>
<dbReference type="GO" id="GO:0007161">
    <property type="term" value="P:calcium-independent cell-matrix adhesion"/>
    <property type="evidence" value="ECO:0007669"/>
    <property type="project" value="TreeGrafter"/>
</dbReference>
<feature type="non-terminal residue" evidence="14">
    <location>
        <position position="748"/>
    </location>
</feature>
<dbReference type="PANTHER" id="PTHR24020:SF37">
    <property type="entry name" value="VON WILLEBRAND FACTOR A DOMAIN-CONTAINING PROTEIN 2"/>
    <property type="match status" value="1"/>
</dbReference>
<protein>
    <recommendedName>
        <fullName evidence="8">von Willebrand factor A domain-containing protein 2</fullName>
    </recommendedName>
    <alternativeName>
        <fullName evidence="9">A domain-containing protein similar to matrilin and collagen</fullName>
    </alternativeName>
</protein>
<dbReference type="GO" id="GO:0042802">
    <property type="term" value="F:identical protein binding"/>
    <property type="evidence" value="ECO:0007669"/>
    <property type="project" value="UniProtKB-ARBA"/>
</dbReference>
<dbReference type="CDD" id="cd01472">
    <property type="entry name" value="vWA_collagen"/>
    <property type="match status" value="1"/>
</dbReference>
<keyword evidence="2" id="KW-0964">Secreted</keyword>
<feature type="domain" description="VWFA" evidence="13">
    <location>
        <begin position="491"/>
        <end position="666"/>
    </location>
</feature>
<dbReference type="EMBL" id="VXAG01000128">
    <property type="protein sequence ID" value="NXJ76164.1"/>
    <property type="molecule type" value="Genomic_DNA"/>
</dbReference>
<dbReference type="SMART" id="SM00181">
    <property type="entry name" value="EGF"/>
    <property type="match status" value="2"/>
</dbReference>
<feature type="non-terminal residue" evidence="14">
    <location>
        <position position="1"/>
    </location>
</feature>
<feature type="domain" description="VWFA" evidence="13">
    <location>
        <begin position="300"/>
        <end position="476"/>
    </location>
</feature>